<feature type="domain" description="Reverse transcriptase" evidence="2">
    <location>
        <begin position="478"/>
        <end position="588"/>
    </location>
</feature>
<dbReference type="InterPro" id="IPR000477">
    <property type="entry name" value="RT_dom"/>
</dbReference>
<sequence length="842" mass="96702">MEKRLNGIWFGLHKLRVKVVEDRQKRFFANQRKTRVAVARRKEEGQLGSAIAILCPSCCRKESKFRKAICGRSAGQSFGWCSGGNKWLDGSMVAEVRSLALITVIQARLDVDGGCITLSPLGVSVGEVIVVYDDTKTKAILCDGDQKSTSEAELEYSSSLNMDEDLELMNYEIQGADAGTMNKEVLKEAMGDDVGPNKERIGGVDEVGPNKERIGPRRGEFNGLKDDVRADEVWTNGQGNEKGIRVGQCSKRERVNAANTKEIRPDCELGSSVLLGRKQRDLEDYCLQNWLKIEEVSTQWVTGRSKQREGRRKKAQQAAEERVVRAGSGSFLDRCITHRNQVIQREMNLNEVKKMLSVGKSVRGLGGMVKRKEMDRLIRIEKPGFLFLQQTKLEKVDDRLCRSMWNSDGCDWIMKESKSASRGLLCVWDKMKFVKKGEFTSDRVANGRKAQNSITGIFYDGMWVEEPEVEFYQHGSHKLLAKVLANRLKTVMSNIISDTQSSFLGECQLVDSVLTLNEVVDEARRRKQQAFVLKADVEKAYDYVDWSFSNWMMDKFGFGSQWRGWIKECLFTVRVSILVNGSPTVEFQMEKGLSIQRDFLWGGAELKRKIPWVKWEYVCYSKEKGGLGVSDLSIRNWALLGKWWYRFGESLEHLWKKVIREKYYKGRQEVAITAVEDWKVSRVWGDVMRIRGIFVQLREMLAKGFRWGVGDEMGESMVGKMGFWEGDKWCWRLEWRKGKMGRERDGEKLLWEVLGKVRLKQQKEDCWKWAHDPKGRHVVKMAYEFLAPREGVLQGQLCKLVWCKLVPSKVAFFGWRLCLDRLPTKLNLEKKRGESTWGKITV</sequence>
<evidence type="ECO:0000313" key="4">
    <source>
        <dbReference type="EMBL" id="GKV46945.1"/>
    </source>
</evidence>
<evidence type="ECO:0000259" key="2">
    <source>
        <dbReference type="Pfam" id="PF00078"/>
    </source>
</evidence>
<proteinExistence type="predicted"/>
<dbReference type="AlphaFoldDB" id="A0AAV5MAP5"/>
<dbReference type="Proteomes" id="UP001054252">
    <property type="component" value="Unassembled WGS sequence"/>
</dbReference>
<dbReference type="Pfam" id="PF13966">
    <property type="entry name" value="zf-RVT"/>
    <property type="match status" value="1"/>
</dbReference>
<feature type="region of interest" description="Disordered" evidence="1">
    <location>
        <begin position="192"/>
        <end position="222"/>
    </location>
</feature>
<keyword evidence="5" id="KW-1185">Reference proteome</keyword>
<organism evidence="4 5">
    <name type="scientific">Rubroshorea leprosula</name>
    <dbReference type="NCBI Taxonomy" id="152421"/>
    <lineage>
        <taxon>Eukaryota</taxon>
        <taxon>Viridiplantae</taxon>
        <taxon>Streptophyta</taxon>
        <taxon>Embryophyta</taxon>
        <taxon>Tracheophyta</taxon>
        <taxon>Spermatophyta</taxon>
        <taxon>Magnoliopsida</taxon>
        <taxon>eudicotyledons</taxon>
        <taxon>Gunneridae</taxon>
        <taxon>Pentapetalae</taxon>
        <taxon>rosids</taxon>
        <taxon>malvids</taxon>
        <taxon>Malvales</taxon>
        <taxon>Dipterocarpaceae</taxon>
        <taxon>Rubroshorea</taxon>
    </lineage>
</organism>
<dbReference type="PANTHER" id="PTHR33116">
    <property type="entry name" value="REVERSE TRANSCRIPTASE ZINC-BINDING DOMAIN-CONTAINING PROTEIN-RELATED-RELATED"/>
    <property type="match status" value="1"/>
</dbReference>
<accession>A0AAV5MAP5</accession>
<gene>
    <name evidence="4" type="ORF">SLEP1_g53902</name>
</gene>
<protein>
    <recommendedName>
        <fullName evidence="6">Reverse transcriptase domain-containing protein</fullName>
    </recommendedName>
</protein>
<evidence type="ECO:0000313" key="5">
    <source>
        <dbReference type="Proteomes" id="UP001054252"/>
    </source>
</evidence>
<evidence type="ECO:0000259" key="3">
    <source>
        <dbReference type="Pfam" id="PF13966"/>
    </source>
</evidence>
<comment type="caution">
    <text evidence="4">The sequence shown here is derived from an EMBL/GenBank/DDBJ whole genome shotgun (WGS) entry which is preliminary data.</text>
</comment>
<dbReference type="PANTHER" id="PTHR33116:SF78">
    <property type="entry name" value="OS12G0587133 PROTEIN"/>
    <property type="match status" value="1"/>
</dbReference>
<evidence type="ECO:0000256" key="1">
    <source>
        <dbReference type="SAM" id="MobiDB-lite"/>
    </source>
</evidence>
<name>A0AAV5MAP5_9ROSI</name>
<evidence type="ECO:0008006" key="6">
    <source>
        <dbReference type="Google" id="ProtNLM"/>
    </source>
</evidence>
<dbReference type="InterPro" id="IPR026960">
    <property type="entry name" value="RVT-Znf"/>
</dbReference>
<dbReference type="Pfam" id="PF00078">
    <property type="entry name" value="RVT_1"/>
    <property type="match status" value="1"/>
</dbReference>
<dbReference type="EMBL" id="BPVZ01000219">
    <property type="protein sequence ID" value="GKV46945.1"/>
    <property type="molecule type" value="Genomic_DNA"/>
</dbReference>
<reference evidence="4 5" key="1">
    <citation type="journal article" date="2021" name="Commun. Biol.">
        <title>The genome of Shorea leprosula (Dipterocarpaceae) highlights the ecological relevance of drought in aseasonal tropical rainforests.</title>
        <authorList>
            <person name="Ng K.K.S."/>
            <person name="Kobayashi M.J."/>
            <person name="Fawcett J.A."/>
            <person name="Hatakeyama M."/>
            <person name="Paape T."/>
            <person name="Ng C.H."/>
            <person name="Ang C.C."/>
            <person name="Tnah L.H."/>
            <person name="Lee C.T."/>
            <person name="Nishiyama T."/>
            <person name="Sese J."/>
            <person name="O'Brien M.J."/>
            <person name="Copetti D."/>
            <person name="Mohd Noor M.I."/>
            <person name="Ong R.C."/>
            <person name="Putra M."/>
            <person name="Sireger I.Z."/>
            <person name="Indrioko S."/>
            <person name="Kosugi Y."/>
            <person name="Izuno A."/>
            <person name="Isagi Y."/>
            <person name="Lee S.L."/>
            <person name="Shimizu K.K."/>
        </authorList>
    </citation>
    <scope>NUCLEOTIDE SEQUENCE [LARGE SCALE GENOMIC DNA]</scope>
    <source>
        <strain evidence="4">214</strain>
    </source>
</reference>
<feature type="domain" description="Reverse transcriptase zinc-binding" evidence="3">
    <location>
        <begin position="779"/>
        <end position="832"/>
    </location>
</feature>